<feature type="transmembrane region" description="Helical" evidence="5">
    <location>
        <begin position="380"/>
        <end position="399"/>
    </location>
</feature>
<keyword evidence="3 5" id="KW-1133">Transmembrane helix</keyword>
<dbReference type="PANTHER" id="PTHR21576:SF167">
    <property type="entry name" value="OS09G0536700 PROTEIN"/>
    <property type="match status" value="1"/>
</dbReference>
<evidence type="ECO:0000313" key="9">
    <source>
        <dbReference type="Proteomes" id="UP000886520"/>
    </source>
</evidence>
<evidence type="ECO:0000259" key="6">
    <source>
        <dbReference type="Pfam" id="PF06813"/>
    </source>
</evidence>
<dbReference type="OrthoDB" id="410267at2759"/>
<dbReference type="SUPFAM" id="SSF103473">
    <property type="entry name" value="MFS general substrate transporter"/>
    <property type="match status" value="2"/>
</dbReference>
<evidence type="ECO:0000256" key="3">
    <source>
        <dbReference type="ARBA" id="ARBA00022989"/>
    </source>
</evidence>
<comment type="subcellular location">
    <subcellularLocation>
        <location evidence="1">Membrane</location>
        <topology evidence="1">Multi-pass membrane protein</topology>
    </subcellularLocation>
</comment>
<evidence type="ECO:0000256" key="4">
    <source>
        <dbReference type="ARBA" id="ARBA00023136"/>
    </source>
</evidence>
<dbReference type="Proteomes" id="UP000886520">
    <property type="component" value="Chromosome 8"/>
</dbReference>
<feature type="transmembrane region" description="Helical" evidence="5">
    <location>
        <begin position="479"/>
        <end position="502"/>
    </location>
</feature>
<evidence type="ECO:0008006" key="10">
    <source>
        <dbReference type="Google" id="ProtNLM"/>
    </source>
</evidence>
<gene>
    <name evidence="8" type="ORF">GOP47_0008065</name>
</gene>
<feature type="transmembrane region" description="Helical" evidence="5">
    <location>
        <begin position="215"/>
        <end position="234"/>
    </location>
</feature>
<evidence type="ECO:0000256" key="5">
    <source>
        <dbReference type="SAM" id="Phobius"/>
    </source>
</evidence>
<dbReference type="AlphaFoldDB" id="A0A9D4ZKA9"/>
<keyword evidence="9" id="KW-1185">Reference proteome</keyword>
<feature type="transmembrane region" description="Helical" evidence="5">
    <location>
        <begin position="17"/>
        <end position="36"/>
    </location>
</feature>
<accession>A0A9D4ZKA9</accession>
<evidence type="ECO:0000259" key="7">
    <source>
        <dbReference type="Pfam" id="PF23262"/>
    </source>
</evidence>
<feature type="transmembrane region" description="Helical" evidence="5">
    <location>
        <begin position="246"/>
        <end position="266"/>
    </location>
</feature>
<dbReference type="PANTHER" id="PTHR21576">
    <property type="entry name" value="UNCHARACTERIZED NODULIN-LIKE PROTEIN"/>
    <property type="match status" value="1"/>
</dbReference>
<dbReference type="Pfam" id="PF06813">
    <property type="entry name" value="Nodulin-like"/>
    <property type="match status" value="1"/>
</dbReference>
<evidence type="ECO:0000256" key="1">
    <source>
        <dbReference type="ARBA" id="ARBA00004141"/>
    </source>
</evidence>
<dbReference type="InterPro" id="IPR056555">
    <property type="entry name" value="NFD4_C"/>
</dbReference>
<sequence length="546" mass="59036">MVSSEQRLEHTVFARRWVGFVSAIWLMALSGSYGFANYSTALKDVLGLNQKQLNRLSVGKDLGDSSGILAGILCNYVSASTLLCIGAAVSLVGNGTQWLVVSQIISPPPYWIMFIVAAVAGNTMSWMNTSVFTLSVRNFPRNRGPVAGLFKAYMGLSAAIYSHCCDYFFSSSASKYLLMLATVPPTFCLITAVFFRPVPASETAEDDKVEQQSLFIFTIMSIALALLLVVKSLVPGLQEGIAQPVVTALLFVLLAAPALVPIVLFFKVKKKAAGASYLDEGGVSDNSNETLDVSVKPIAEDELTKPLLDQSEIDVEGDMSSPADQESGWLSRSVLRLGEDWSTLSLFKTWHSYVLYATLFFGTGSGMSFANNLGQVGQSFGFSTVTLFTSLFSLGNFFGRITSGNVSEYFLKTLSTPRPAWIGVVKLPMIVLFTWLSFGSGASLYAGSLIVGFSHGSLITLTIPTISEFYGLKYFGTNYMVLNTHILAGSIIFSGIIAGYLYDLHATYEEGESSLTCYGASCYGTTFRLYAGCLARASCYGFTIEN</sequence>
<evidence type="ECO:0000313" key="8">
    <source>
        <dbReference type="EMBL" id="KAI5076000.1"/>
    </source>
</evidence>
<feature type="transmembrane region" description="Helical" evidence="5">
    <location>
        <begin position="176"/>
        <end position="195"/>
    </location>
</feature>
<proteinExistence type="predicted"/>
<reference evidence="8" key="1">
    <citation type="submission" date="2021-01" db="EMBL/GenBank/DDBJ databases">
        <title>Adiantum capillus-veneris genome.</title>
        <authorList>
            <person name="Fang Y."/>
            <person name="Liao Q."/>
        </authorList>
    </citation>
    <scope>NUCLEOTIDE SEQUENCE</scope>
    <source>
        <strain evidence="8">H3</strain>
        <tissue evidence="8">Leaf</tissue>
    </source>
</reference>
<feature type="domain" description="Nodulin-like" evidence="6">
    <location>
        <begin position="16"/>
        <end position="262"/>
    </location>
</feature>
<dbReference type="EMBL" id="JABFUD020000008">
    <property type="protein sequence ID" value="KAI5076000.1"/>
    <property type="molecule type" value="Genomic_DNA"/>
</dbReference>
<organism evidence="8 9">
    <name type="scientific">Adiantum capillus-veneris</name>
    <name type="common">Maidenhair fern</name>
    <dbReference type="NCBI Taxonomy" id="13818"/>
    <lineage>
        <taxon>Eukaryota</taxon>
        <taxon>Viridiplantae</taxon>
        <taxon>Streptophyta</taxon>
        <taxon>Embryophyta</taxon>
        <taxon>Tracheophyta</taxon>
        <taxon>Polypodiopsida</taxon>
        <taxon>Polypodiidae</taxon>
        <taxon>Polypodiales</taxon>
        <taxon>Pteridineae</taxon>
        <taxon>Pteridaceae</taxon>
        <taxon>Vittarioideae</taxon>
        <taxon>Adiantum</taxon>
    </lineage>
</organism>
<name>A0A9D4ZKA9_ADICA</name>
<dbReference type="InterPro" id="IPR010658">
    <property type="entry name" value="Nodulin-like"/>
</dbReference>
<dbReference type="GO" id="GO:0016020">
    <property type="term" value="C:membrane"/>
    <property type="evidence" value="ECO:0007669"/>
    <property type="project" value="UniProtKB-SubCell"/>
</dbReference>
<evidence type="ECO:0000256" key="2">
    <source>
        <dbReference type="ARBA" id="ARBA00022692"/>
    </source>
</evidence>
<dbReference type="Pfam" id="PF23262">
    <property type="entry name" value="NFD4_C"/>
    <property type="match status" value="1"/>
</dbReference>
<comment type="caution">
    <text evidence="8">The sequence shown here is derived from an EMBL/GenBank/DDBJ whole genome shotgun (WGS) entry which is preliminary data.</text>
</comment>
<feature type="transmembrane region" description="Helical" evidence="5">
    <location>
        <begin position="420"/>
        <end position="438"/>
    </location>
</feature>
<keyword evidence="4 5" id="KW-0472">Membrane</keyword>
<keyword evidence="2 5" id="KW-0812">Transmembrane</keyword>
<feature type="transmembrane region" description="Helical" evidence="5">
    <location>
        <begin position="353"/>
        <end position="374"/>
    </location>
</feature>
<feature type="domain" description="NFD4 C-terminal" evidence="7">
    <location>
        <begin position="353"/>
        <end position="530"/>
    </location>
</feature>
<dbReference type="InterPro" id="IPR036259">
    <property type="entry name" value="MFS_trans_sf"/>
</dbReference>
<feature type="transmembrane region" description="Helical" evidence="5">
    <location>
        <begin position="444"/>
        <end position="467"/>
    </location>
</feature>
<feature type="transmembrane region" description="Helical" evidence="5">
    <location>
        <begin position="68"/>
        <end position="91"/>
    </location>
</feature>
<protein>
    <recommendedName>
        <fullName evidence="10">Nodulin-like domain-containing protein</fullName>
    </recommendedName>
</protein>